<keyword evidence="2" id="KW-1133">Transmembrane helix</keyword>
<sequence length="244" mass="24959">MQHMKKPTFGRQSTRHPAVIDLLGGAPTSTSRGVASTAPRAGAAAAQLTAPAVAGSPSRTRLRRPGRTATAALGAAAIVVAGAIAIGQLGGEDPDSAQDAPAQPAGAAPVDENGIPVLNLPESHPAPTIDAPAPVNECRADRGDQRSGAGVIAAFNHAYYSQRNGTAARALATPTSSVRPGPELQGFIDAVPVGTNYCIRTIELSDGVFLVDLSVMKPGVPVERGTQTVTTATIDGRWYVDIFK</sequence>
<accession>A0ABP8PQG9</accession>
<evidence type="ECO:0000313" key="5">
    <source>
        <dbReference type="Proteomes" id="UP001501183"/>
    </source>
</evidence>
<feature type="region of interest" description="Disordered" evidence="1">
    <location>
        <begin position="1"/>
        <end position="41"/>
    </location>
</feature>
<gene>
    <name evidence="4" type="ORF">GCM10023094_55200</name>
</gene>
<proteinExistence type="predicted"/>
<organism evidence="4 5">
    <name type="scientific">Rhodococcus olei</name>
    <dbReference type="NCBI Taxonomy" id="2161675"/>
    <lineage>
        <taxon>Bacteria</taxon>
        <taxon>Bacillati</taxon>
        <taxon>Actinomycetota</taxon>
        <taxon>Actinomycetes</taxon>
        <taxon>Mycobacteriales</taxon>
        <taxon>Nocardiaceae</taxon>
        <taxon>Rhodococcus</taxon>
    </lineage>
</organism>
<dbReference type="Proteomes" id="UP001501183">
    <property type="component" value="Unassembled WGS sequence"/>
</dbReference>
<keyword evidence="2" id="KW-0812">Transmembrane</keyword>
<feature type="compositionally biased region" description="Low complexity" evidence="1">
    <location>
        <begin position="97"/>
        <end position="110"/>
    </location>
</feature>
<evidence type="ECO:0000256" key="1">
    <source>
        <dbReference type="SAM" id="MobiDB-lite"/>
    </source>
</evidence>
<feature type="domain" description="DUF8176" evidence="3">
    <location>
        <begin position="140"/>
        <end position="240"/>
    </location>
</feature>
<feature type="transmembrane region" description="Helical" evidence="2">
    <location>
        <begin position="69"/>
        <end position="89"/>
    </location>
</feature>
<dbReference type="EMBL" id="BAABFB010000078">
    <property type="protein sequence ID" value="GAA4491029.1"/>
    <property type="molecule type" value="Genomic_DNA"/>
</dbReference>
<comment type="caution">
    <text evidence="4">The sequence shown here is derived from an EMBL/GenBank/DDBJ whole genome shotgun (WGS) entry which is preliminary data.</text>
</comment>
<name>A0ABP8PQG9_9NOCA</name>
<reference evidence="5" key="1">
    <citation type="journal article" date="2019" name="Int. J. Syst. Evol. Microbiol.">
        <title>The Global Catalogue of Microorganisms (GCM) 10K type strain sequencing project: providing services to taxonomists for standard genome sequencing and annotation.</title>
        <authorList>
            <consortium name="The Broad Institute Genomics Platform"/>
            <consortium name="The Broad Institute Genome Sequencing Center for Infectious Disease"/>
            <person name="Wu L."/>
            <person name="Ma J."/>
        </authorList>
    </citation>
    <scope>NUCLEOTIDE SEQUENCE [LARGE SCALE GENOMIC DNA]</scope>
    <source>
        <strain evidence="5">JCM 32206</strain>
    </source>
</reference>
<dbReference type="Pfam" id="PF26527">
    <property type="entry name" value="DUF8176"/>
    <property type="match status" value="1"/>
</dbReference>
<keyword evidence="5" id="KW-1185">Reference proteome</keyword>
<dbReference type="InterPro" id="IPR058489">
    <property type="entry name" value="DUF8176"/>
</dbReference>
<evidence type="ECO:0000256" key="2">
    <source>
        <dbReference type="SAM" id="Phobius"/>
    </source>
</evidence>
<protein>
    <recommendedName>
        <fullName evidence="3">DUF8176 domain-containing protein</fullName>
    </recommendedName>
</protein>
<evidence type="ECO:0000313" key="4">
    <source>
        <dbReference type="EMBL" id="GAA4491029.1"/>
    </source>
</evidence>
<feature type="region of interest" description="Disordered" evidence="1">
    <location>
        <begin position="90"/>
        <end position="110"/>
    </location>
</feature>
<keyword evidence="2" id="KW-0472">Membrane</keyword>
<evidence type="ECO:0000259" key="3">
    <source>
        <dbReference type="Pfam" id="PF26527"/>
    </source>
</evidence>